<evidence type="ECO:0000313" key="2">
    <source>
        <dbReference type="WBParaSite" id="RSKR_0000006600.1"/>
    </source>
</evidence>
<dbReference type="Proteomes" id="UP000095286">
    <property type="component" value="Unplaced"/>
</dbReference>
<accession>A0AC35TFP3</accession>
<reference evidence="2" key="1">
    <citation type="submission" date="2016-11" db="UniProtKB">
        <authorList>
            <consortium name="WormBaseParasite"/>
        </authorList>
    </citation>
    <scope>IDENTIFICATION</scope>
    <source>
        <strain evidence="2">KR3021</strain>
    </source>
</reference>
<sequence length="561" mass="62518">MNSSLADDFYLDVEPRARCLTWPMNHNQMMLDEENEMDDGISSLGGSINYHPATPLSVYTPSLEMLGYTSSHHSINTSSIHGGNSTNSNECLSNGSLISNSLHTLSSLHDGIKKKRNRKRNPDTVSQKKPNPWGEDSYSDLIAKALDGAIERRMKLNEIYLWFSENIPYFRDRSTQEEAAGWKNSIRHNLSLHNRFMRIQNEGAGKSSWWVINPDANKGRTQRRQRDRSNTLDSTRTAAAIGKKTRGAKKKVEHMGGMRNGSSQGYLGNSTYSSTATSIGQDMYGQDPEDLIDPAFGSFRTRTASNISGLGESNVSPTLEAGYDEYEQSYQWGEVTSANDLLDRTSGIQLVDTMADHNNYRMGMPSNMINGGMKPIKQDMNIKQEIGVQPPPAYVDLNSVQRNGQMQNQQQQQNTMMRGPMNGQMGKGSPNSMQMNGVGTNPMSPNSQNIYYQQQPPQHNIYGVPMVSHNGQQQMWSNSPMAQPPPAQHQMNLGMNGGMSHSNHMMQNNMMHSSCGAQSGELPTDLRNLSLPDCTSMMECDVEAMLRHELSVNNQPLNFDL</sequence>
<protein>
    <submittedName>
        <fullName evidence="2">Fork-head domain-containing protein</fullName>
    </submittedName>
</protein>
<dbReference type="WBParaSite" id="RSKR_0000006600.1">
    <property type="protein sequence ID" value="RSKR_0000006600.1"/>
    <property type="gene ID" value="RSKR_0000006600"/>
</dbReference>
<proteinExistence type="predicted"/>
<name>A0AC35TFP3_9BILA</name>
<evidence type="ECO:0000313" key="1">
    <source>
        <dbReference type="Proteomes" id="UP000095286"/>
    </source>
</evidence>
<organism evidence="1 2">
    <name type="scientific">Rhabditophanes sp. KR3021</name>
    <dbReference type="NCBI Taxonomy" id="114890"/>
    <lineage>
        <taxon>Eukaryota</taxon>
        <taxon>Metazoa</taxon>
        <taxon>Ecdysozoa</taxon>
        <taxon>Nematoda</taxon>
        <taxon>Chromadorea</taxon>
        <taxon>Rhabditida</taxon>
        <taxon>Tylenchina</taxon>
        <taxon>Panagrolaimomorpha</taxon>
        <taxon>Strongyloidoidea</taxon>
        <taxon>Alloionematidae</taxon>
        <taxon>Rhabditophanes</taxon>
    </lineage>
</organism>